<evidence type="ECO:0008006" key="4">
    <source>
        <dbReference type="Google" id="ProtNLM"/>
    </source>
</evidence>
<keyword evidence="3" id="KW-1185">Reference proteome</keyword>
<gene>
    <name evidence="2" type="ORF">DAPPUDRAFT_247581</name>
</gene>
<dbReference type="SUPFAM" id="SSF49842">
    <property type="entry name" value="TNF-like"/>
    <property type="match status" value="1"/>
</dbReference>
<keyword evidence="1" id="KW-0732">Signal</keyword>
<evidence type="ECO:0000313" key="3">
    <source>
        <dbReference type="Proteomes" id="UP000000305"/>
    </source>
</evidence>
<name>E9GSR5_DAPPU</name>
<dbReference type="EMBL" id="GL732562">
    <property type="protein sequence ID" value="EFX77535.1"/>
    <property type="molecule type" value="Genomic_DNA"/>
</dbReference>
<feature type="signal peptide" evidence="1">
    <location>
        <begin position="1"/>
        <end position="25"/>
    </location>
</feature>
<sequence length="200" mass="21786">MEHKRTVANVLLTLSFFLLPSRCCCDADVERQVKEIQNNQTTAGIILPAKSREMSGTILGTALKIESSTNISLYGDKKTYSIISNVYTKLTLKEDSKVTPEYSNTDYQNVVDLTTGVFIATTGGSYLINFRGVNIGSSSMIKNSGTSIAQLLINGIVRATSYSDPGERNIGSISAVVNLQRGDRASNHCYVYGSTTKQYT</sequence>
<accession>E9GSR5</accession>
<dbReference type="AlphaFoldDB" id="E9GSR5"/>
<dbReference type="GO" id="GO:0005615">
    <property type="term" value="C:extracellular space"/>
    <property type="evidence" value="ECO:0000318"/>
    <property type="project" value="GO_Central"/>
</dbReference>
<dbReference type="Gene3D" id="2.60.120.40">
    <property type="match status" value="1"/>
</dbReference>
<protein>
    <recommendedName>
        <fullName evidence="4">C1q domain-containing protein</fullName>
    </recommendedName>
</protein>
<proteinExistence type="predicted"/>
<dbReference type="InterPro" id="IPR008983">
    <property type="entry name" value="Tumour_necrosis_fac-like_dom"/>
</dbReference>
<evidence type="ECO:0000256" key="1">
    <source>
        <dbReference type="SAM" id="SignalP"/>
    </source>
</evidence>
<dbReference type="KEGG" id="dpx:DAPPUDRAFT_247581"/>
<reference evidence="2 3" key="1">
    <citation type="journal article" date="2011" name="Science">
        <title>The ecoresponsive genome of Daphnia pulex.</title>
        <authorList>
            <person name="Colbourne J.K."/>
            <person name="Pfrender M.E."/>
            <person name="Gilbert D."/>
            <person name="Thomas W.K."/>
            <person name="Tucker A."/>
            <person name="Oakley T.H."/>
            <person name="Tokishita S."/>
            <person name="Aerts A."/>
            <person name="Arnold G.J."/>
            <person name="Basu M.K."/>
            <person name="Bauer D.J."/>
            <person name="Caceres C.E."/>
            <person name="Carmel L."/>
            <person name="Casola C."/>
            <person name="Choi J.H."/>
            <person name="Detter J.C."/>
            <person name="Dong Q."/>
            <person name="Dusheyko S."/>
            <person name="Eads B.D."/>
            <person name="Frohlich T."/>
            <person name="Geiler-Samerotte K.A."/>
            <person name="Gerlach D."/>
            <person name="Hatcher P."/>
            <person name="Jogdeo S."/>
            <person name="Krijgsveld J."/>
            <person name="Kriventseva E.V."/>
            <person name="Kultz D."/>
            <person name="Laforsch C."/>
            <person name="Lindquist E."/>
            <person name="Lopez J."/>
            <person name="Manak J.R."/>
            <person name="Muller J."/>
            <person name="Pangilinan J."/>
            <person name="Patwardhan R.P."/>
            <person name="Pitluck S."/>
            <person name="Pritham E.J."/>
            <person name="Rechtsteiner A."/>
            <person name="Rho M."/>
            <person name="Rogozin I.B."/>
            <person name="Sakarya O."/>
            <person name="Salamov A."/>
            <person name="Schaack S."/>
            <person name="Shapiro H."/>
            <person name="Shiga Y."/>
            <person name="Skalitzky C."/>
            <person name="Smith Z."/>
            <person name="Souvorov A."/>
            <person name="Sung W."/>
            <person name="Tang Z."/>
            <person name="Tsuchiya D."/>
            <person name="Tu H."/>
            <person name="Vos H."/>
            <person name="Wang M."/>
            <person name="Wolf Y.I."/>
            <person name="Yamagata H."/>
            <person name="Yamada T."/>
            <person name="Ye Y."/>
            <person name="Shaw J.R."/>
            <person name="Andrews J."/>
            <person name="Crease T.J."/>
            <person name="Tang H."/>
            <person name="Lucas S.M."/>
            <person name="Robertson H.M."/>
            <person name="Bork P."/>
            <person name="Koonin E.V."/>
            <person name="Zdobnov E.M."/>
            <person name="Grigoriev I.V."/>
            <person name="Lynch M."/>
            <person name="Boore J.L."/>
        </authorList>
    </citation>
    <scope>NUCLEOTIDE SEQUENCE [LARGE SCALE GENOMIC DNA]</scope>
</reference>
<dbReference type="Proteomes" id="UP000000305">
    <property type="component" value="Unassembled WGS sequence"/>
</dbReference>
<organism evidence="2 3">
    <name type="scientific">Daphnia pulex</name>
    <name type="common">Water flea</name>
    <dbReference type="NCBI Taxonomy" id="6669"/>
    <lineage>
        <taxon>Eukaryota</taxon>
        <taxon>Metazoa</taxon>
        <taxon>Ecdysozoa</taxon>
        <taxon>Arthropoda</taxon>
        <taxon>Crustacea</taxon>
        <taxon>Branchiopoda</taxon>
        <taxon>Diplostraca</taxon>
        <taxon>Cladocera</taxon>
        <taxon>Anomopoda</taxon>
        <taxon>Daphniidae</taxon>
        <taxon>Daphnia</taxon>
    </lineage>
</organism>
<dbReference type="HOGENOM" id="CLU_1367471_0_0_1"/>
<dbReference type="InParanoid" id="E9GSR5"/>
<feature type="chain" id="PRO_5003237408" description="C1q domain-containing protein" evidence="1">
    <location>
        <begin position="26"/>
        <end position="200"/>
    </location>
</feature>
<evidence type="ECO:0000313" key="2">
    <source>
        <dbReference type="EMBL" id="EFX77535.1"/>
    </source>
</evidence>